<dbReference type="AlphaFoldDB" id="A0A437S478"/>
<evidence type="ECO:0000313" key="2">
    <source>
        <dbReference type="Proteomes" id="UP000288812"/>
    </source>
</evidence>
<protein>
    <submittedName>
        <fullName evidence="1">Uncharacterized protein</fullName>
    </submittedName>
</protein>
<proteinExistence type="predicted"/>
<dbReference type="EMBL" id="RLIH01000031">
    <property type="protein sequence ID" value="RVU53819.1"/>
    <property type="molecule type" value="Genomic_DNA"/>
</dbReference>
<sequence>MKVNKLPVSENKEGYYSILVCDGEKLWHEYKERPLTDIEIANKRIEQLENVVDELLMGGAR</sequence>
<accession>A0A437S478</accession>
<comment type="caution">
    <text evidence="1">The sequence shown here is derived from an EMBL/GenBank/DDBJ whole genome shotgun (WGS) entry which is preliminary data.</text>
</comment>
<evidence type="ECO:0000313" key="1">
    <source>
        <dbReference type="EMBL" id="RVU53819.1"/>
    </source>
</evidence>
<dbReference type="RefSeq" id="WP_127725415.1">
    <property type="nucleotide sequence ID" value="NZ_RLIH01000031.1"/>
</dbReference>
<reference evidence="1 2" key="1">
    <citation type="submission" date="2018-11" db="EMBL/GenBank/DDBJ databases">
        <title>Genome sequencing and assembly of Anaerosphaera sp. nov., GS7-6-2.</title>
        <authorList>
            <person name="Rettenmaier R."/>
            <person name="Liebl W."/>
            <person name="Zverlov V."/>
        </authorList>
    </citation>
    <scope>NUCLEOTIDE SEQUENCE [LARGE SCALE GENOMIC DNA]</scope>
    <source>
        <strain evidence="1 2">GS7-6-2</strain>
    </source>
</reference>
<name>A0A437S478_9FIRM</name>
<gene>
    <name evidence="1" type="ORF">EF514_10590</name>
</gene>
<keyword evidence="2" id="KW-1185">Reference proteome</keyword>
<organism evidence="1 2">
    <name type="scientific">Anaerosphaera multitolerans</name>
    <dbReference type="NCBI Taxonomy" id="2487351"/>
    <lineage>
        <taxon>Bacteria</taxon>
        <taxon>Bacillati</taxon>
        <taxon>Bacillota</taxon>
        <taxon>Tissierellia</taxon>
        <taxon>Tissierellales</taxon>
        <taxon>Peptoniphilaceae</taxon>
        <taxon>Anaerosphaera</taxon>
    </lineage>
</organism>
<dbReference type="Proteomes" id="UP000288812">
    <property type="component" value="Unassembled WGS sequence"/>
</dbReference>